<dbReference type="CDD" id="cd17546">
    <property type="entry name" value="REC_hyHK_CKI1_RcsC-like"/>
    <property type="match status" value="1"/>
</dbReference>
<feature type="domain" description="Response regulatory" evidence="3">
    <location>
        <begin position="10"/>
        <end position="124"/>
    </location>
</feature>
<dbReference type="SUPFAM" id="SSF52172">
    <property type="entry name" value="CheY-like"/>
    <property type="match status" value="1"/>
</dbReference>
<dbReference type="InterPro" id="IPR001789">
    <property type="entry name" value="Sig_transdc_resp-reg_receiver"/>
</dbReference>
<dbReference type="InterPro" id="IPR050595">
    <property type="entry name" value="Bact_response_regulator"/>
</dbReference>
<dbReference type="EMBL" id="FOBS01000054">
    <property type="protein sequence ID" value="SEM82146.1"/>
    <property type="molecule type" value="Genomic_DNA"/>
</dbReference>
<dbReference type="PROSITE" id="PS50110">
    <property type="entry name" value="RESPONSE_REGULATORY"/>
    <property type="match status" value="1"/>
</dbReference>
<dbReference type="GO" id="GO:0000160">
    <property type="term" value="P:phosphorelay signal transduction system"/>
    <property type="evidence" value="ECO:0007669"/>
    <property type="project" value="InterPro"/>
</dbReference>
<evidence type="ECO:0000313" key="4">
    <source>
        <dbReference type="EMBL" id="SEM82146.1"/>
    </source>
</evidence>
<dbReference type="SMART" id="SM00448">
    <property type="entry name" value="REC"/>
    <property type="match status" value="1"/>
</dbReference>
<dbReference type="Gene3D" id="3.40.50.2300">
    <property type="match status" value="1"/>
</dbReference>
<dbReference type="PANTHER" id="PTHR44591:SF3">
    <property type="entry name" value="RESPONSE REGULATORY DOMAIN-CONTAINING PROTEIN"/>
    <property type="match status" value="1"/>
</dbReference>
<dbReference type="InterPro" id="IPR011006">
    <property type="entry name" value="CheY-like_superfamily"/>
</dbReference>
<organism evidence="4 5">
    <name type="scientific">Syntrophus gentianae</name>
    <dbReference type="NCBI Taxonomy" id="43775"/>
    <lineage>
        <taxon>Bacteria</taxon>
        <taxon>Pseudomonadati</taxon>
        <taxon>Thermodesulfobacteriota</taxon>
        <taxon>Syntrophia</taxon>
        <taxon>Syntrophales</taxon>
        <taxon>Syntrophaceae</taxon>
        <taxon>Syntrophus</taxon>
    </lineage>
</organism>
<dbReference type="Pfam" id="PF00072">
    <property type="entry name" value="Response_reg"/>
    <property type="match status" value="1"/>
</dbReference>
<evidence type="ECO:0000259" key="3">
    <source>
        <dbReference type="PROSITE" id="PS50110"/>
    </source>
</evidence>
<keyword evidence="1 2" id="KW-0597">Phosphoprotein</keyword>
<protein>
    <submittedName>
        <fullName evidence="4">Response regulator receiver domain-containing protein</fullName>
    </submittedName>
</protein>
<evidence type="ECO:0000256" key="1">
    <source>
        <dbReference type="ARBA" id="ARBA00022553"/>
    </source>
</evidence>
<dbReference type="PANTHER" id="PTHR44591">
    <property type="entry name" value="STRESS RESPONSE REGULATOR PROTEIN 1"/>
    <property type="match status" value="1"/>
</dbReference>
<evidence type="ECO:0000313" key="5">
    <source>
        <dbReference type="Proteomes" id="UP000198744"/>
    </source>
</evidence>
<reference evidence="4 5" key="1">
    <citation type="submission" date="2016-10" db="EMBL/GenBank/DDBJ databases">
        <authorList>
            <person name="de Groot N.N."/>
        </authorList>
    </citation>
    <scope>NUCLEOTIDE SEQUENCE [LARGE SCALE GENOMIC DNA]</scope>
    <source>
        <strain evidence="4 5">DSM 8423</strain>
    </source>
</reference>
<evidence type="ECO:0000256" key="2">
    <source>
        <dbReference type="PROSITE-ProRule" id="PRU00169"/>
    </source>
</evidence>
<accession>A0A1H8BHB0</accession>
<dbReference type="STRING" id="43775.SAMN04489760_1545"/>
<sequence>MEKGKVDEKKILIVDDDAPIRYLLEETFRLQNYTVKAAENAEDALDILKKESIMVMFLDLQLPGMSGIDLCRRIRKDDQIAVVHALTGYTNLFGLLECRLAGFDDLFTKPAELKTLIEAAEHAFKKIERWKVFEYELV</sequence>
<keyword evidence="5" id="KW-1185">Reference proteome</keyword>
<name>A0A1H8BHB0_9BACT</name>
<feature type="modified residue" description="4-aspartylphosphate" evidence="2">
    <location>
        <position position="59"/>
    </location>
</feature>
<dbReference type="AlphaFoldDB" id="A0A1H8BHB0"/>
<proteinExistence type="predicted"/>
<dbReference type="Proteomes" id="UP000198744">
    <property type="component" value="Unassembled WGS sequence"/>
</dbReference>
<dbReference type="RefSeq" id="WP_237671791.1">
    <property type="nucleotide sequence ID" value="NZ_FOBS01000054.1"/>
</dbReference>
<gene>
    <name evidence="4" type="ORF">SAMN04489760_1545</name>
</gene>